<name>A0A4Z2G6Y6_9TELE</name>
<comment type="caution">
    <text evidence="2">The sequence shown here is derived from an EMBL/GenBank/DDBJ whole genome shotgun (WGS) entry which is preliminary data.</text>
</comment>
<evidence type="ECO:0000313" key="3">
    <source>
        <dbReference type="Proteomes" id="UP000314294"/>
    </source>
</evidence>
<sequence>MSDMVACRNGRWSELNSRFLCPPRCVPGRDAQAAPVAAPLTIDPRVEERDSQTEGREMMSARPMRNDRREEGHGGKPHKKPGIEPLI</sequence>
<protein>
    <submittedName>
        <fullName evidence="2">Uncharacterized protein</fullName>
    </submittedName>
</protein>
<organism evidence="2 3">
    <name type="scientific">Liparis tanakae</name>
    <name type="common">Tanaka's snailfish</name>
    <dbReference type="NCBI Taxonomy" id="230148"/>
    <lineage>
        <taxon>Eukaryota</taxon>
        <taxon>Metazoa</taxon>
        <taxon>Chordata</taxon>
        <taxon>Craniata</taxon>
        <taxon>Vertebrata</taxon>
        <taxon>Euteleostomi</taxon>
        <taxon>Actinopterygii</taxon>
        <taxon>Neopterygii</taxon>
        <taxon>Teleostei</taxon>
        <taxon>Neoteleostei</taxon>
        <taxon>Acanthomorphata</taxon>
        <taxon>Eupercaria</taxon>
        <taxon>Perciformes</taxon>
        <taxon>Cottioidei</taxon>
        <taxon>Cottales</taxon>
        <taxon>Liparidae</taxon>
        <taxon>Liparis</taxon>
    </lineage>
</organism>
<dbReference type="EMBL" id="SRLO01000673">
    <property type="protein sequence ID" value="TNN49011.1"/>
    <property type="molecule type" value="Genomic_DNA"/>
</dbReference>
<feature type="compositionally biased region" description="Basic and acidic residues" evidence="1">
    <location>
        <begin position="44"/>
        <end position="74"/>
    </location>
</feature>
<dbReference type="AlphaFoldDB" id="A0A4Z2G6Y6"/>
<proteinExistence type="predicted"/>
<evidence type="ECO:0000256" key="1">
    <source>
        <dbReference type="SAM" id="MobiDB-lite"/>
    </source>
</evidence>
<reference evidence="2 3" key="1">
    <citation type="submission" date="2019-03" db="EMBL/GenBank/DDBJ databases">
        <title>First draft genome of Liparis tanakae, snailfish: a comprehensive survey of snailfish specific genes.</title>
        <authorList>
            <person name="Kim W."/>
            <person name="Song I."/>
            <person name="Jeong J.-H."/>
            <person name="Kim D."/>
            <person name="Kim S."/>
            <person name="Ryu S."/>
            <person name="Song J.Y."/>
            <person name="Lee S.K."/>
        </authorList>
    </citation>
    <scope>NUCLEOTIDE SEQUENCE [LARGE SCALE GENOMIC DNA]</scope>
    <source>
        <tissue evidence="2">Muscle</tissue>
    </source>
</reference>
<evidence type="ECO:0000313" key="2">
    <source>
        <dbReference type="EMBL" id="TNN49011.1"/>
    </source>
</evidence>
<keyword evidence="3" id="KW-1185">Reference proteome</keyword>
<dbReference type="Proteomes" id="UP000314294">
    <property type="component" value="Unassembled WGS sequence"/>
</dbReference>
<gene>
    <name evidence="2" type="ORF">EYF80_040773</name>
</gene>
<accession>A0A4Z2G6Y6</accession>
<feature type="region of interest" description="Disordered" evidence="1">
    <location>
        <begin position="28"/>
        <end position="87"/>
    </location>
</feature>